<feature type="compositionally biased region" description="Polar residues" evidence="8">
    <location>
        <begin position="1"/>
        <end position="17"/>
    </location>
</feature>
<feature type="region of interest" description="Disordered" evidence="8">
    <location>
        <begin position="553"/>
        <end position="615"/>
    </location>
</feature>
<feature type="compositionally biased region" description="Polar residues" evidence="8">
    <location>
        <begin position="114"/>
        <end position="128"/>
    </location>
</feature>
<dbReference type="SUPFAM" id="SSF57716">
    <property type="entry name" value="Glucocorticoid receptor-like (DNA-binding domain)"/>
    <property type="match status" value="1"/>
</dbReference>
<evidence type="ECO:0000256" key="5">
    <source>
        <dbReference type="ARBA" id="ARBA00022771"/>
    </source>
</evidence>
<feature type="domain" description="TRASH" evidence="9">
    <location>
        <begin position="382"/>
        <end position="417"/>
    </location>
</feature>
<evidence type="ECO:0000256" key="8">
    <source>
        <dbReference type="SAM" id="MobiDB-lite"/>
    </source>
</evidence>
<comment type="caution">
    <text evidence="10">The sequence shown here is derived from an EMBL/GenBank/DDBJ whole genome shotgun (WGS) entry which is preliminary data.</text>
</comment>
<evidence type="ECO:0000256" key="4">
    <source>
        <dbReference type="ARBA" id="ARBA00022737"/>
    </source>
</evidence>
<feature type="domain" description="TRASH" evidence="9">
    <location>
        <begin position="282"/>
        <end position="318"/>
    </location>
</feature>
<keyword evidence="11" id="KW-1185">Reference proteome</keyword>
<feature type="compositionally biased region" description="Polar residues" evidence="8">
    <location>
        <begin position="606"/>
        <end position="615"/>
    </location>
</feature>
<dbReference type="Proteomes" id="UP001059041">
    <property type="component" value="Linkage Group LG10"/>
</dbReference>
<evidence type="ECO:0000313" key="10">
    <source>
        <dbReference type="EMBL" id="KAI7804652.1"/>
    </source>
</evidence>
<feature type="compositionally biased region" description="Polar residues" evidence="8">
    <location>
        <begin position="43"/>
        <end position="54"/>
    </location>
</feature>
<evidence type="ECO:0000256" key="3">
    <source>
        <dbReference type="ARBA" id="ARBA00022723"/>
    </source>
</evidence>
<keyword evidence="3" id="KW-0479">Metal-binding</keyword>
<dbReference type="InterPro" id="IPR011017">
    <property type="entry name" value="TRASH_dom"/>
</dbReference>
<dbReference type="Pfam" id="PF06467">
    <property type="entry name" value="zf-FCS"/>
    <property type="match status" value="2"/>
</dbReference>
<name>A0A9W7TXR8_TRIRA</name>
<feature type="compositionally biased region" description="Polar residues" evidence="8">
    <location>
        <begin position="993"/>
        <end position="1011"/>
    </location>
</feature>
<evidence type="ECO:0000256" key="1">
    <source>
        <dbReference type="ARBA" id="ARBA00022499"/>
    </source>
</evidence>
<reference evidence="10" key="1">
    <citation type="submission" date="2021-02" db="EMBL/GenBank/DDBJ databases">
        <title>Comparative genomics reveals that relaxation of natural selection precedes convergent phenotypic evolution of cavefish.</title>
        <authorList>
            <person name="Peng Z."/>
        </authorList>
    </citation>
    <scope>NUCLEOTIDE SEQUENCE</scope>
    <source>
        <tissue evidence="10">Muscle</tissue>
    </source>
</reference>
<feature type="compositionally biased region" description="Polar residues" evidence="8">
    <location>
        <begin position="72"/>
        <end position="86"/>
    </location>
</feature>
<dbReference type="GO" id="GO:0008270">
    <property type="term" value="F:zinc ion binding"/>
    <property type="evidence" value="ECO:0007669"/>
    <property type="project" value="UniProtKB-KW"/>
</dbReference>
<keyword evidence="4" id="KW-0677">Repeat</keyword>
<accession>A0A9W7TXR8</accession>
<evidence type="ECO:0000256" key="6">
    <source>
        <dbReference type="ARBA" id="ARBA00022833"/>
    </source>
</evidence>
<dbReference type="InterPro" id="IPR021893">
    <property type="entry name" value="ZMYM2-like_C"/>
</dbReference>
<keyword evidence="7" id="KW-0832">Ubl conjugation</keyword>
<dbReference type="SMART" id="SM00746">
    <property type="entry name" value="TRASH"/>
    <property type="match status" value="8"/>
</dbReference>
<keyword evidence="1" id="KW-1017">Isopeptide bond</keyword>
<dbReference type="InterPro" id="IPR057926">
    <property type="entry name" value="QRICH1_dom"/>
</dbReference>
<evidence type="ECO:0000256" key="2">
    <source>
        <dbReference type="ARBA" id="ARBA00022553"/>
    </source>
</evidence>
<feature type="domain" description="TRASH" evidence="9">
    <location>
        <begin position="467"/>
        <end position="505"/>
    </location>
</feature>
<feature type="domain" description="TRASH" evidence="9">
    <location>
        <begin position="424"/>
        <end position="461"/>
    </location>
</feature>
<dbReference type="InterPro" id="IPR051284">
    <property type="entry name" value="ZnF_MYMT-QRICH1"/>
</dbReference>
<feature type="domain" description="TRASH" evidence="9">
    <location>
        <begin position="514"/>
        <end position="550"/>
    </location>
</feature>
<dbReference type="InterPro" id="IPR010507">
    <property type="entry name" value="Znf_MYM"/>
</dbReference>
<feature type="compositionally biased region" description="Basic residues" evidence="8">
    <location>
        <begin position="1072"/>
        <end position="1091"/>
    </location>
</feature>
<feature type="non-terminal residue" evidence="10">
    <location>
        <position position="1"/>
    </location>
</feature>
<keyword evidence="2" id="KW-0597">Phosphoprotein</keyword>
<dbReference type="Pfam" id="PF25561">
    <property type="entry name" value="QRICH1"/>
    <property type="match status" value="1"/>
</dbReference>
<feature type="domain" description="TRASH" evidence="9">
    <location>
        <begin position="671"/>
        <end position="706"/>
    </location>
</feature>
<proteinExistence type="predicted"/>
<dbReference type="EMBL" id="JAFHDT010000010">
    <property type="protein sequence ID" value="KAI7804652.1"/>
    <property type="molecule type" value="Genomic_DNA"/>
</dbReference>
<feature type="compositionally biased region" description="Low complexity" evidence="8">
    <location>
        <begin position="581"/>
        <end position="595"/>
    </location>
</feature>
<feature type="compositionally biased region" description="Polar residues" evidence="8">
    <location>
        <begin position="553"/>
        <end position="580"/>
    </location>
</feature>
<feature type="region of interest" description="Disordered" evidence="8">
    <location>
        <begin position="956"/>
        <end position="1101"/>
    </location>
</feature>
<gene>
    <name evidence="10" type="ORF">IRJ41_015771</name>
</gene>
<dbReference type="Pfam" id="PF24900">
    <property type="entry name" value="TRASH_ZMYM4"/>
    <property type="match status" value="1"/>
</dbReference>
<sequence>ELEVQTSNDQGVGSSAPSDARMDEELDGLPVFGTDDDDWEMDSTFSQRVFSQLDRNSDDEDKNDSRDGAPTTVANADENSSSTIGSSEVDEERTKVSEENPLTPSSDAIIDIPETQSQVDTRTPQRDANLQKEPPGQDKETHFPPVIQIKDEPIDEDYDKALIPQSDTSNVKQEITENEATSLSDELRISSVFSVSGNNSDAVSAPVATVQQSSFPVMSQSTSLRGTLILPTQAQPQFQLRIQPRPQMQPQIRTQTAILSHAPIQPPAPSVHAPPPAVRICCSGCSKILQKGQTAFQRKGSNQLFCSTVCLTSFSLPSVQFTPIIAPRKTCNLCLKVIVNLKDLITIPVGSMNTLKEFCSLACLNIYKDRYENAPPDMFTQCNVCKLVREIQHEVTHLGVVHKLCSDECFARFRSSRNLYMSYCENCGNCNASGNYHLVQIEDGIKKFCTTDCITTFKQKSGKRLSCPYCQEFKNVDQMIDGTNIQGVTEFFCSQRCVALSQASPSLTGTSFPCTSCKKLAIPQYHLAIADGSIRNFCSLDCVGKFQDKMNTSVPHNQINGNSHGAQNAPSEQPTVQHAPTQTSSSNLSGQSQNSVPSHAPAPGPVNSQETVQKATKSIPSAYKKELECMQCRVLFQDKPQVFQCKGLSGAFCTRACCDAYKREHNVTAFCEYCKQEKVVKDAITYEKQLRYFCCEGCKLLFKHDLTKRQGVQFRFCAYCQNMTHKTVQNFFGGKLEEFCTEDCMSQYTVLFYEMAKCYNCKQQGPLKESLVLYGSKKHFCNMNCLRNFCSRTLMYRQSRNSTLTNLTTVQAPLSISKDMPVIGGVVSLASTLPGNTAVTGALPTSNANSKNIGEASTQTDAAVPGTPHRRTLKNKALMCRPITEEQGVQCQRDPPTARPLSETVIDENGEKVRLVPFPVPIPVPVYIPVPMHLYTQYTPFPLGLPLPVPVPVVIPGSQDADEPEERKTSLPAQSSMEDDEGDKGKGKPVSHDQGSTYSGDLESEATSTPFSWAENEEPGVSGKQLVPSSELEDPQVAASTVSPEHPDLEDDFPRALVDPGSAKESRLVLTLKRRRKGRDSCPAKKRGRKRSGTDTSSSVWLSTSSSKLNQVYGVTAWTSWVKSKKGPTSDEGEQQSPGRMVMKEDVLQCSSAELGYGLCRFIKEVRRPNGKVYEPDSVYYLCLGIQQCLLEKGRLENIFTDSLYIEFISEITTLLKDWANTLPLGGYMNSRVEEEYLWECKQLGALSPIVLLNTLLFFGAKILNLKTVEQHQRLTFSNVTQCSKTIKNGVTSYLRFKLPNKEESTEKRAVKRKREEETVDEQFMEMPENSENPLRCPVRLYQFYLSKCSDTVKQRPDLFYLQPETSCHPSSPVWYSAQPLDTAMMEGMLTRIVVVRDIHLDSTQQKYPDSSDEESSQ</sequence>
<keyword evidence="5" id="KW-0863">Zinc-finger</keyword>
<feature type="region of interest" description="Disordered" evidence="8">
    <location>
        <begin position="1"/>
        <end position="143"/>
    </location>
</feature>
<dbReference type="PANTHER" id="PTHR45736">
    <property type="entry name" value="ZINC FINGER MYM-TYPE PROTEIN"/>
    <property type="match status" value="1"/>
</dbReference>
<feature type="domain" description="TRASH" evidence="9">
    <location>
        <begin position="758"/>
        <end position="793"/>
    </location>
</feature>
<keyword evidence="6" id="KW-0862">Zinc</keyword>
<evidence type="ECO:0000259" key="9">
    <source>
        <dbReference type="SMART" id="SM00746"/>
    </source>
</evidence>
<feature type="domain" description="TRASH" evidence="9">
    <location>
        <begin position="717"/>
        <end position="752"/>
    </location>
</feature>
<evidence type="ECO:0000313" key="11">
    <source>
        <dbReference type="Proteomes" id="UP001059041"/>
    </source>
</evidence>
<dbReference type="Pfam" id="PF12012">
    <property type="entry name" value="DUF3504"/>
    <property type="match status" value="1"/>
</dbReference>
<evidence type="ECO:0000256" key="7">
    <source>
        <dbReference type="ARBA" id="ARBA00022843"/>
    </source>
</evidence>
<feature type="compositionally biased region" description="Polar residues" evidence="8">
    <location>
        <begin position="847"/>
        <end position="861"/>
    </location>
</feature>
<dbReference type="PANTHER" id="PTHR45736:SF5">
    <property type="entry name" value="ZINC FINGER MYM-TYPE PROTEIN 4"/>
    <property type="match status" value="1"/>
</dbReference>
<feature type="region of interest" description="Disordered" evidence="8">
    <location>
        <begin position="847"/>
        <end position="868"/>
    </location>
</feature>
<protein>
    <submittedName>
        <fullName evidence="10">Zinc finger MYM-type protein 4-like</fullName>
    </submittedName>
</protein>
<organism evidence="10 11">
    <name type="scientific">Triplophysa rosa</name>
    <name type="common">Cave loach</name>
    <dbReference type="NCBI Taxonomy" id="992332"/>
    <lineage>
        <taxon>Eukaryota</taxon>
        <taxon>Metazoa</taxon>
        <taxon>Chordata</taxon>
        <taxon>Craniata</taxon>
        <taxon>Vertebrata</taxon>
        <taxon>Euteleostomi</taxon>
        <taxon>Actinopterygii</taxon>
        <taxon>Neopterygii</taxon>
        <taxon>Teleostei</taxon>
        <taxon>Ostariophysi</taxon>
        <taxon>Cypriniformes</taxon>
        <taxon>Nemacheilidae</taxon>
        <taxon>Triplophysa</taxon>
    </lineage>
</organism>